<dbReference type="Proteomes" id="UP000789702">
    <property type="component" value="Unassembled WGS sequence"/>
</dbReference>
<dbReference type="EMBL" id="CAJVPU010017203">
    <property type="protein sequence ID" value="CAG8658029.1"/>
    <property type="molecule type" value="Genomic_DNA"/>
</dbReference>
<accession>A0ACA9NJ35</accession>
<evidence type="ECO:0000313" key="2">
    <source>
        <dbReference type="Proteomes" id="UP000789702"/>
    </source>
</evidence>
<keyword evidence="2" id="KW-1185">Reference proteome</keyword>
<protein>
    <submittedName>
        <fullName evidence="1">5788_t:CDS:1</fullName>
    </submittedName>
</protein>
<organism evidence="1 2">
    <name type="scientific">Dentiscutata heterogama</name>
    <dbReference type="NCBI Taxonomy" id="1316150"/>
    <lineage>
        <taxon>Eukaryota</taxon>
        <taxon>Fungi</taxon>
        <taxon>Fungi incertae sedis</taxon>
        <taxon>Mucoromycota</taxon>
        <taxon>Glomeromycotina</taxon>
        <taxon>Glomeromycetes</taxon>
        <taxon>Diversisporales</taxon>
        <taxon>Gigasporaceae</taxon>
        <taxon>Dentiscutata</taxon>
    </lineage>
</organism>
<sequence>DEPKDDELEDAKFEDNILALCLDITVRIFFFFMLDIDYLVTYVCTFTIFGLMLHHTYGRYREKKFMGNQLIQ</sequence>
<gene>
    <name evidence="1" type="ORF">DHETER_LOCUS9619</name>
</gene>
<proteinExistence type="predicted"/>
<feature type="non-terminal residue" evidence="1">
    <location>
        <position position="1"/>
    </location>
</feature>
<evidence type="ECO:0000313" key="1">
    <source>
        <dbReference type="EMBL" id="CAG8658029.1"/>
    </source>
</evidence>
<name>A0ACA9NJ35_9GLOM</name>
<reference evidence="1" key="1">
    <citation type="submission" date="2021-06" db="EMBL/GenBank/DDBJ databases">
        <authorList>
            <person name="Kallberg Y."/>
            <person name="Tangrot J."/>
            <person name="Rosling A."/>
        </authorList>
    </citation>
    <scope>NUCLEOTIDE SEQUENCE</scope>
    <source>
        <strain evidence="1">IL203A</strain>
    </source>
</reference>
<comment type="caution">
    <text evidence="1">The sequence shown here is derived from an EMBL/GenBank/DDBJ whole genome shotgun (WGS) entry which is preliminary data.</text>
</comment>